<dbReference type="HOGENOM" id="CLU_3120558_0_0_9"/>
<proteinExistence type="predicted"/>
<evidence type="ECO:0000313" key="2">
    <source>
        <dbReference type="Proteomes" id="UP000004121"/>
    </source>
</evidence>
<organism evidence="1 2">
    <name type="scientific">Oribacterium sinus F0268</name>
    <dbReference type="NCBI Taxonomy" id="585501"/>
    <lineage>
        <taxon>Bacteria</taxon>
        <taxon>Bacillati</taxon>
        <taxon>Bacillota</taxon>
        <taxon>Clostridia</taxon>
        <taxon>Lachnospirales</taxon>
        <taxon>Lachnospiraceae</taxon>
        <taxon>Oribacterium</taxon>
    </lineage>
</organism>
<dbReference type="Proteomes" id="UP000004121">
    <property type="component" value="Unassembled WGS sequence"/>
</dbReference>
<dbReference type="EMBL" id="ACKX01000101">
    <property type="protein sequence ID" value="EEJ51669.1"/>
    <property type="molecule type" value="Genomic_DNA"/>
</dbReference>
<dbReference type="InParanoid" id="C2KX28"/>
<accession>C2KX28</accession>
<dbReference type="STRING" id="585501.HMPREF6123_1047"/>
<evidence type="ECO:0000313" key="1">
    <source>
        <dbReference type="EMBL" id="EEJ51669.1"/>
    </source>
</evidence>
<dbReference type="AlphaFoldDB" id="C2KX28"/>
<name>C2KX28_9FIRM</name>
<gene>
    <name evidence="1" type="ORF">HMPREF6123_1047</name>
</gene>
<protein>
    <submittedName>
        <fullName evidence="1">Uncharacterized protein</fullName>
    </submittedName>
</protein>
<sequence length="50" mass="6199">MKTKFLFYEENLIRIKKSLDKKIKTLYDNRVADFYSFFKKTEDFRAIAKR</sequence>
<keyword evidence="2" id="KW-1185">Reference proteome</keyword>
<comment type="caution">
    <text evidence="1">The sequence shown here is derived from an EMBL/GenBank/DDBJ whole genome shotgun (WGS) entry which is preliminary data.</text>
</comment>
<reference evidence="1 2" key="1">
    <citation type="submission" date="2009-04" db="EMBL/GenBank/DDBJ databases">
        <authorList>
            <person name="Qin X."/>
            <person name="Bachman B."/>
            <person name="Battles P."/>
            <person name="Bell A."/>
            <person name="Bess C."/>
            <person name="Bickham C."/>
            <person name="Chaboub L."/>
            <person name="Chen D."/>
            <person name="Coyle M."/>
            <person name="Deiros D.R."/>
            <person name="Dinh H."/>
            <person name="Forbes L."/>
            <person name="Fowler G."/>
            <person name="Francisco L."/>
            <person name="Fu Q."/>
            <person name="Gubbala S."/>
            <person name="Hale W."/>
            <person name="Han Y."/>
            <person name="Hemphill L."/>
            <person name="Highlander S.K."/>
            <person name="Hirani K."/>
            <person name="Hogues M."/>
            <person name="Jackson L."/>
            <person name="Jakkamsetti A."/>
            <person name="Javaid M."/>
            <person name="Jiang H."/>
            <person name="Korchina V."/>
            <person name="Kovar C."/>
            <person name="Lara F."/>
            <person name="Lee S."/>
            <person name="Mata R."/>
            <person name="Mathew T."/>
            <person name="Moen C."/>
            <person name="Morales K."/>
            <person name="Munidasa M."/>
            <person name="Nazareth L."/>
            <person name="Ngo R."/>
            <person name="Nguyen L."/>
            <person name="Okwuonu G."/>
            <person name="Ongeri F."/>
            <person name="Patil S."/>
            <person name="Petrosino J."/>
            <person name="Pham C."/>
            <person name="Pham P."/>
            <person name="Pu L.-L."/>
            <person name="Puazo M."/>
            <person name="Raj R."/>
            <person name="Reid J."/>
            <person name="Rouhana J."/>
            <person name="Saada N."/>
            <person name="Shang Y."/>
            <person name="Simmons D."/>
            <person name="Thornton R."/>
            <person name="Warren J."/>
            <person name="Weissenberger G."/>
            <person name="Zhang J."/>
            <person name="Zhang L."/>
            <person name="Zhou C."/>
            <person name="Zhu D."/>
            <person name="Muzny D."/>
            <person name="Worley K."/>
            <person name="Gibbs R."/>
        </authorList>
    </citation>
    <scope>NUCLEOTIDE SEQUENCE [LARGE SCALE GENOMIC DNA]</scope>
    <source>
        <strain evidence="1 2">F0268</strain>
    </source>
</reference>